<reference evidence="2" key="2">
    <citation type="submission" date="2023-10" db="EMBL/GenBank/DDBJ databases">
        <authorList>
            <person name="Choi B."/>
        </authorList>
    </citation>
    <scope>NUCLEOTIDE SEQUENCE</scope>
    <source>
        <strain evidence="2">UMB0763</strain>
    </source>
</reference>
<dbReference type="SUPFAM" id="SSF46785">
    <property type="entry name" value="Winged helix' DNA-binding domain"/>
    <property type="match status" value="1"/>
</dbReference>
<accession>A0AAF0YQN3</accession>
<dbReference type="RefSeq" id="WP_101677764.1">
    <property type="nucleotide sequence ID" value="NZ_CP136958.1"/>
</dbReference>
<organism evidence="2 3">
    <name type="scientific">Corynebacterium pyruviciproducens</name>
    <dbReference type="NCBI Taxonomy" id="598660"/>
    <lineage>
        <taxon>Bacteria</taxon>
        <taxon>Bacillati</taxon>
        <taxon>Actinomycetota</taxon>
        <taxon>Actinomycetes</taxon>
        <taxon>Mycobacteriales</taxon>
        <taxon>Corynebacteriaceae</taxon>
        <taxon>Corynebacterium</taxon>
    </lineage>
</organism>
<dbReference type="InterPro" id="IPR036390">
    <property type="entry name" value="WH_DNA-bd_sf"/>
</dbReference>
<gene>
    <name evidence="2" type="ORF">CYJ47_09905</name>
</gene>
<dbReference type="AlphaFoldDB" id="A0AAF0YQN3"/>
<feature type="domain" description="Transcriptional regulator HTH-type FeoC" evidence="1">
    <location>
        <begin position="13"/>
        <end position="61"/>
    </location>
</feature>
<name>A0AAF0YQN3_9CORY</name>
<dbReference type="InterPro" id="IPR015102">
    <property type="entry name" value="Tscrpt_reg_HTH_FeoC"/>
</dbReference>
<reference evidence="2" key="1">
    <citation type="submission" date="2017-12" db="EMBL/GenBank/DDBJ databases">
        <authorList>
            <person name="Thomas-White K."/>
            <person name="Wolfe A.J."/>
        </authorList>
    </citation>
    <scope>NUCLEOTIDE SEQUENCE</scope>
    <source>
        <strain evidence="2">UMB0763</strain>
    </source>
</reference>
<evidence type="ECO:0000313" key="2">
    <source>
        <dbReference type="EMBL" id="WOT01574.1"/>
    </source>
</evidence>
<proteinExistence type="predicted"/>
<protein>
    <submittedName>
        <fullName evidence="2">FeoC-like transcriptional regulator</fullName>
    </submittedName>
</protein>
<dbReference type="KEGG" id="cpyr:CYJ47_09905"/>
<dbReference type="Gene3D" id="1.10.10.10">
    <property type="entry name" value="Winged helix-like DNA-binding domain superfamily/Winged helix DNA-binding domain"/>
    <property type="match status" value="1"/>
</dbReference>
<evidence type="ECO:0000259" key="1">
    <source>
        <dbReference type="Pfam" id="PF09012"/>
    </source>
</evidence>
<sequence>MSLVQSVLASLKEGATSRAEVARRCSLQPATVDAVIEFLERSGRLTREEMRSCAGSCSSCAISSRCGRGRGPVLLKLEC</sequence>
<dbReference type="Pfam" id="PF09012">
    <property type="entry name" value="FeoC"/>
    <property type="match status" value="1"/>
</dbReference>
<evidence type="ECO:0000313" key="3">
    <source>
        <dbReference type="Proteomes" id="UP000234560"/>
    </source>
</evidence>
<dbReference type="InterPro" id="IPR036388">
    <property type="entry name" value="WH-like_DNA-bd_sf"/>
</dbReference>
<dbReference type="Proteomes" id="UP000234560">
    <property type="component" value="Chromosome"/>
</dbReference>
<dbReference type="EMBL" id="CP136958">
    <property type="protein sequence ID" value="WOT01574.1"/>
    <property type="molecule type" value="Genomic_DNA"/>
</dbReference>